<dbReference type="InterPro" id="IPR001509">
    <property type="entry name" value="Epimerase_deHydtase"/>
</dbReference>
<name>A0A369MPC4_EGGLN</name>
<gene>
    <name evidence="3" type="ORF">C1872_10590</name>
    <name evidence="2" type="ORF">C1875_11100</name>
</gene>
<dbReference type="Proteomes" id="UP000253970">
    <property type="component" value="Unassembled WGS sequence"/>
</dbReference>
<evidence type="ECO:0000313" key="4">
    <source>
        <dbReference type="Proteomes" id="UP000253752"/>
    </source>
</evidence>
<dbReference type="Proteomes" id="UP000253752">
    <property type="component" value="Unassembled WGS sequence"/>
</dbReference>
<organism evidence="3 4">
    <name type="scientific">Eggerthella lenta</name>
    <name type="common">Eubacterium lentum</name>
    <dbReference type="NCBI Taxonomy" id="84112"/>
    <lineage>
        <taxon>Bacteria</taxon>
        <taxon>Bacillati</taxon>
        <taxon>Actinomycetota</taxon>
        <taxon>Coriobacteriia</taxon>
        <taxon>Eggerthellales</taxon>
        <taxon>Eggerthellaceae</taxon>
        <taxon>Eggerthella</taxon>
    </lineage>
</organism>
<dbReference type="EMBL" id="PPTU01000018">
    <property type="protein sequence ID" value="RDB68689.1"/>
    <property type="molecule type" value="Genomic_DNA"/>
</dbReference>
<evidence type="ECO:0000313" key="5">
    <source>
        <dbReference type="Proteomes" id="UP000253970"/>
    </source>
</evidence>
<dbReference type="InterPro" id="IPR036291">
    <property type="entry name" value="NAD(P)-bd_dom_sf"/>
</dbReference>
<dbReference type="Pfam" id="PF01370">
    <property type="entry name" value="Epimerase"/>
    <property type="match status" value="1"/>
</dbReference>
<evidence type="ECO:0000259" key="1">
    <source>
        <dbReference type="Pfam" id="PF01370"/>
    </source>
</evidence>
<dbReference type="AlphaFoldDB" id="A0A369MPC4"/>
<dbReference type="SUPFAM" id="SSF51735">
    <property type="entry name" value="NAD(P)-binding Rossmann-fold domains"/>
    <property type="match status" value="1"/>
</dbReference>
<evidence type="ECO:0000313" key="3">
    <source>
        <dbReference type="EMBL" id="RDB78134.1"/>
    </source>
</evidence>
<protein>
    <submittedName>
        <fullName evidence="3">Nucleoside-diphosphate sugar epimerase</fullName>
    </submittedName>
</protein>
<proteinExistence type="predicted"/>
<evidence type="ECO:0000313" key="2">
    <source>
        <dbReference type="EMBL" id="RDB68689.1"/>
    </source>
</evidence>
<comment type="caution">
    <text evidence="3">The sequence shown here is derived from an EMBL/GenBank/DDBJ whole genome shotgun (WGS) entry which is preliminary data.</text>
</comment>
<dbReference type="Gene3D" id="3.90.25.10">
    <property type="entry name" value="UDP-galactose 4-epimerase, domain 1"/>
    <property type="match status" value="1"/>
</dbReference>
<reference evidence="4 5" key="1">
    <citation type="journal article" date="2018" name="Elife">
        <title>Discovery and characterization of a prevalent human gut bacterial enzyme sufficient for the inactivation of a family of plant toxins.</title>
        <authorList>
            <person name="Koppel N."/>
            <person name="Bisanz J.E."/>
            <person name="Pandelia M.E."/>
            <person name="Turnbaugh P.J."/>
            <person name="Balskus E.P."/>
        </authorList>
    </citation>
    <scope>NUCLEOTIDE SEQUENCE [LARGE SCALE GENOMIC DNA]</scope>
    <source>
        <strain evidence="3 4">MR1 #12</strain>
        <strain evidence="2 5">W1 BHI 6</strain>
    </source>
</reference>
<dbReference type="RefSeq" id="WP_009305139.1">
    <property type="nucleotide sequence ID" value="NZ_CP089331.1"/>
</dbReference>
<dbReference type="EMBL" id="PPTX01000016">
    <property type="protein sequence ID" value="RDB78134.1"/>
    <property type="molecule type" value="Genomic_DNA"/>
</dbReference>
<accession>A0A369MPC4</accession>
<feature type="domain" description="NAD-dependent epimerase/dehydratase" evidence="1">
    <location>
        <begin position="4"/>
        <end position="221"/>
    </location>
</feature>
<dbReference type="Gene3D" id="3.40.50.720">
    <property type="entry name" value="NAD(P)-binding Rossmann-like Domain"/>
    <property type="match status" value="1"/>
</dbReference>
<dbReference type="GeneID" id="69510126"/>
<sequence>MKCCVTGADGYLGKGIVSKLLDEGAEVVASGFRLAEVDERAERVEGDIFRMEDPCTELGDPDVLVHLAWRDGFDHGAPSHIEDLPKHCRFVEAVAQGSAKRVCVMGSMHEVGYHEGPVKADTPCFPMSRYGIAKNALRGFTFLAAGEHGAECLWMRGYYIVDGRTDGCSIFSKIARASAAGKREFPFTSGRNLFDFLDYDDFCEMTARAVLEAGLTGIVNICSGKPESLASRVERFIEDEGLDIRLQYGAFPDRPYDSPGIWGDPADADRMMANERRD</sequence>